<keyword evidence="2" id="KW-1185">Reference proteome</keyword>
<gene>
    <name evidence="1" type="ORF">LX12_004352</name>
</gene>
<dbReference type="RefSeq" id="WP_253656703.1">
    <property type="nucleotide sequence ID" value="NZ_BAAAOE010000001.1"/>
</dbReference>
<proteinExistence type="predicted"/>
<comment type="caution">
    <text evidence="1">The sequence shown here is derived from an EMBL/GenBank/DDBJ whole genome shotgun (WGS) entry which is preliminary data.</text>
</comment>
<organism evidence="1 2">
    <name type="scientific">Williamsia serinedens</name>
    <dbReference type="NCBI Taxonomy" id="391736"/>
    <lineage>
        <taxon>Bacteria</taxon>
        <taxon>Bacillati</taxon>
        <taxon>Actinomycetota</taxon>
        <taxon>Actinomycetes</taxon>
        <taxon>Mycobacteriales</taxon>
        <taxon>Nocardiaceae</taxon>
        <taxon>Williamsia</taxon>
    </lineage>
</organism>
<reference evidence="1 2" key="1">
    <citation type="submission" date="2022-06" db="EMBL/GenBank/DDBJ databases">
        <title>Genomic Encyclopedia of Archaeal and Bacterial Type Strains, Phase II (KMG-II): from individual species to whole genera.</title>
        <authorList>
            <person name="Goeker M."/>
        </authorList>
    </citation>
    <scope>NUCLEOTIDE SEQUENCE [LARGE SCALE GENOMIC DNA]</scope>
    <source>
        <strain evidence="1 2">DSM 45037</strain>
    </source>
</reference>
<dbReference type="Proteomes" id="UP001205740">
    <property type="component" value="Unassembled WGS sequence"/>
</dbReference>
<evidence type="ECO:0000313" key="2">
    <source>
        <dbReference type="Proteomes" id="UP001205740"/>
    </source>
</evidence>
<protein>
    <submittedName>
        <fullName evidence="1">Uncharacterized protein</fullName>
    </submittedName>
</protein>
<sequence>MSTAYRLDYWSITYTDDDGAEHTKWFPLDLSMYGGQAWLFRLDPPTLDGHEYVLICDRGYLLAVTTIEGEPENIDVPTRIENIVEVFAARPDGSVESMTAVRTPTSLKRPADGIDVAAILTALGYDDSGQLQYLKADGTLTTGTAAQIAAWEAQKADE</sequence>
<name>A0ABT1H8U7_9NOCA</name>
<evidence type="ECO:0000313" key="1">
    <source>
        <dbReference type="EMBL" id="MCP2163137.1"/>
    </source>
</evidence>
<dbReference type="EMBL" id="JAMTCG010000025">
    <property type="protein sequence ID" value="MCP2163137.1"/>
    <property type="molecule type" value="Genomic_DNA"/>
</dbReference>
<accession>A0ABT1H8U7</accession>